<evidence type="ECO:0000313" key="1">
    <source>
        <dbReference type="EMBL" id="MDF0593168.1"/>
    </source>
</evidence>
<keyword evidence="2" id="KW-1185">Reference proteome</keyword>
<evidence type="ECO:0000313" key="2">
    <source>
        <dbReference type="Proteomes" id="UP001215956"/>
    </source>
</evidence>
<proteinExistence type="predicted"/>
<name>A0ABT5XEN7_9EURY</name>
<accession>A0ABT5XEN7</accession>
<comment type="caution">
    <text evidence="1">The sequence shown here is derived from an EMBL/GenBank/DDBJ whole genome shotgun (WGS) entry which is preliminary data.</text>
</comment>
<sequence length="97" mass="10924">MKDEAMMKRKVAEIFGLSQEECDLVNRVVIEEILASSKDTHDLLQRALDRFAKTEGEKMAFLAGHITGWVVMKADMDMDIDAYFAESRAKGPKGQNT</sequence>
<reference evidence="1 2" key="1">
    <citation type="submission" date="2023-03" db="EMBL/GenBank/DDBJ databases">
        <title>Whole genome sequencing of Methanotrichaceae archaeon M04Ac.</title>
        <authorList>
            <person name="Khomyakova M.A."/>
            <person name="Merkel A.Y."/>
            <person name="Slobodkin A.I."/>
        </authorList>
    </citation>
    <scope>NUCLEOTIDE SEQUENCE [LARGE SCALE GENOMIC DNA]</scope>
    <source>
        <strain evidence="1 2">M04Ac</strain>
    </source>
</reference>
<protein>
    <submittedName>
        <fullName evidence="1">Uncharacterized protein</fullName>
    </submittedName>
</protein>
<dbReference type="Proteomes" id="UP001215956">
    <property type="component" value="Unassembled WGS sequence"/>
</dbReference>
<organism evidence="1 2">
    <name type="scientific">Candidatus Methanocrinis alkalitolerans</name>
    <dbReference type="NCBI Taxonomy" id="3033395"/>
    <lineage>
        <taxon>Archaea</taxon>
        <taxon>Methanobacteriati</taxon>
        <taxon>Methanobacteriota</taxon>
        <taxon>Stenosarchaea group</taxon>
        <taxon>Methanomicrobia</taxon>
        <taxon>Methanotrichales</taxon>
        <taxon>Methanotrichaceae</taxon>
        <taxon>Methanocrinis</taxon>
    </lineage>
</organism>
<dbReference type="RefSeq" id="WP_316968873.1">
    <property type="nucleotide sequence ID" value="NZ_JARFPL010000015.1"/>
</dbReference>
<gene>
    <name evidence="1" type="ORF">P0O24_06180</name>
</gene>
<dbReference type="EMBL" id="JARFPL010000015">
    <property type="protein sequence ID" value="MDF0593168.1"/>
    <property type="molecule type" value="Genomic_DNA"/>
</dbReference>